<evidence type="ECO:0000313" key="1">
    <source>
        <dbReference type="EMBL" id="WMB10075.1"/>
    </source>
</evidence>
<evidence type="ECO:0008006" key="3">
    <source>
        <dbReference type="Google" id="ProtNLM"/>
    </source>
</evidence>
<name>A0AAX3YYW4_9ENTR</name>
<reference evidence="1" key="1">
    <citation type="journal article" date="2023" name="J. Antimicrob. Chemother.">
        <title>Emergence of OXA-48-producing Enterobacter hormaechei in a Swiss companion animal clinic and their genetic relationship to clinical human isolates.</title>
        <authorList>
            <person name="Dona V."/>
            <person name="Nordmann P."/>
            <person name="Kittl S."/>
            <person name="Schuller S."/>
            <person name="Bouvier M."/>
            <person name="Poirel L."/>
            <person name="Endimiani A."/>
            <person name="Perreten V."/>
        </authorList>
    </citation>
    <scope>NUCLEOTIDE SEQUENCE</scope>
    <source>
        <strain evidence="1">Ehh_25</strain>
    </source>
</reference>
<sequence length="107" mass="11875">MSEAAFADIPYAQLPGATVLQEIYYKDPDSKQWSENDTLILLDDVLLLVEARATNVIGVVAEVSVDGTYVQARSFKTYTPTEHTVENAHIYEDAAKMANLLSDCYLD</sequence>
<protein>
    <recommendedName>
        <fullName evidence="3">Phage tail protein</fullName>
    </recommendedName>
</protein>
<dbReference type="GeneID" id="93202134"/>
<dbReference type="EMBL" id="CP126746">
    <property type="protein sequence ID" value="WMB10075.1"/>
    <property type="molecule type" value="Genomic_DNA"/>
</dbReference>
<accession>A0AAX3YYW4</accession>
<evidence type="ECO:0000313" key="2">
    <source>
        <dbReference type="Proteomes" id="UP001229386"/>
    </source>
</evidence>
<gene>
    <name evidence="1" type="ORF">QPR60_16000</name>
</gene>
<dbReference type="AlphaFoldDB" id="A0AAX3YYW4"/>
<dbReference type="Proteomes" id="UP001229386">
    <property type="component" value="Chromosome"/>
</dbReference>
<organism evidence="1 2">
    <name type="scientific">Enterobacter hormaechei</name>
    <dbReference type="NCBI Taxonomy" id="158836"/>
    <lineage>
        <taxon>Bacteria</taxon>
        <taxon>Pseudomonadati</taxon>
        <taxon>Pseudomonadota</taxon>
        <taxon>Gammaproteobacteria</taxon>
        <taxon>Enterobacterales</taxon>
        <taxon>Enterobacteriaceae</taxon>
        <taxon>Enterobacter</taxon>
        <taxon>Enterobacter cloacae complex</taxon>
    </lineage>
</organism>
<dbReference type="RefSeq" id="WP_226865038.1">
    <property type="nucleotide sequence ID" value="NZ_CAIZUP010000001.1"/>
</dbReference>
<proteinExistence type="predicted"/>